<dbReference type="PANTHER" id="PTHR35936">
    <property type="entry name" value="MEMBRANE-BOUND LYTIC MUREIN TRANSGLYCOSYLASE F"/>
    <property type="match status" value="1"/>
</dbReference>
<dbReference type="SUPFAM" id="SSF53850">
    <property type="entry name" value="Periplasmic binding protein-like II"/>
    <property type="match status" value="1"/>
</dbReference>
<evidence type="ECO:0000313" key="4">
    <source>
        <dbReference type="EMBL" id="MDK2126860.1"/>
    </source>
</evidence>
<comment type="caution">
    <text evidence="4">The sequence shown here is derived from an EMBL/GenBank/DDBJ whole genome shotgun (WGS) entry which is preliminary data.</text>
</comment>
<feature type="domain" description="Solute-binding protein family 3/N-terminal" evidence="3">
    <location>
        <begin position="31"/>
        <end position="244"/>
    </location>
</feature>
<evidence type="ECO:0000259" key="3">
    <source>
        <dbReference type="Pfam" id="PF00497"/>
    </source>
</evidence>
<feature type="signal peptide" evidence="2">
    <location>
        <begin position="1"/>
        <end position="24"/>
    </location>
</feature>
<evidence type="ECO:0000256" key="2">
    <source>
        <dbReference type="SAM" id="SignalP"/>
    </source>
</evidence>
<organism evidence="4 5">
    <name type="scientific">Parachitinimonas caeni</name>
    <dbReference type="NCBI Taxonomy" id="3031301"/>
    <lineage>
        <taxon>Bacteria</taxon>
        <taxon>Pseudomonadati</taxon>
        <taxon>Pseudomonadota</taxon>
        <taxon>Betaproteobacteria</taxon>
        <taxon>Neisseriales</taxon>
        <taxon>Chitinibacteraceae</taxon>
        <taxon>Parachitinimonas</taxon>
    </lineage>
</organism>
<dbReference type="Proteomes" id="UP001172778">
    <property type="component" value="Unassembled WGS sequence"/>
</dbReference>
<dbReference type="EMBL" id="JARRAF010000058">
    <property type="protein sequence ID" value="MDK2126860.1"/>
    <property type="molecule type" value="Genomic_DNA"/>
</dbReference>
<dbReference type="InterPro" id="IPR001638">
    <property type="entry name" value="Solute-binding_3/MltF_N"/>
</dbReference>
<keyword evidence="1 2" id="KW-0732">Signal</keyword>
<gene>
    <name evidence="4" type="ORF">PZA18_22720</name>
</gene>
<dbReference type="Pfam" id="PF00497">
    <property type="entry name" value="SBP_bac_3"/>
    <property type="match status" value="1"/>
</dbReference>
<dbReference type="RefSeq" id="WP_284103182.1">
    <property type="nucleotide sequence ID" value="NZ_JARRAF010000058.1"/>
</dbReference>
<feature type="chain" id="PRO_5046469660" evidence="2">
    <location>
        <begin position="25"/>
        <end position="260"/>
    </location>
</feature>
<evidence type="ECO:0000313" key="5">
    <source>
        <dbReference type="Proteomes" id="UP001172778"/>
    </source>
</evidence>
<proteinExistence type="predicted"/>
<protein>
    <submittedName>
        <fullName evidence="4">Transporter substrate-binding domain-containing protein</fullName>
    </submittedName>
</protein>
<dbReference type="PANTHER" id="PTHR35936:SF35">
    <property type="entry name" value="L-CYSTINE-BINDING PROTEIN TCYJ"/>
    <property type="match status" value="1"/>
</dbReference>
<sequence length="260" mass="29358">MIGGLKRACLIGGLALGLGSSAHAGSSLFRVCFEEWEPYAYIGPDHKIQGISVDILRKAAEGKGWRLDFQAMPYARCVKEVEAGKRDIKLFANPDEMPGLPRVATSTEYWMVAAVVHNSAPLDQYRDIQQFSGFQVGRVNGYEMPEPIASFRDWKEILAPGPEENLKLIHHQRIDATFLDLMWAERKITSLNLKLKVLRPLVVLMPQVSVLAPNRAHEAEQLENEIKSLFRRGDIDRIYRQHTGHDLKSWLKLAGRSDAK</sequence>
<dbReference type="Gene3D" id="3.40.190.10">
    <property type="entry name" value="Periplasmic binding protein-like II"/>
    <property type="match status" value="2"/>
</dbReference>
<accession>A0ABT7E3H8</accession>
<reference evidence="4" key="1">
    <citation type="submission" date="2023-03" db="EMBL/GenBank/DDBJ databases">
        <title>Chitinimonas shenzhenensis gen. nov., sp. nov., a novel member of family Burkholderiaceae isolated from activated sludge collected in Shen Zhen, China.</title>
        <authorList>
            <person name="Wang X."/>
        </authorList>
    </citation>
    <scope>NUCLEOTIDE SEQUENCE</scope>
    <source>
        <strain evidence="4">DQS-5</strain>
    </source>
</reference>
<name>A0ABT7E3H8_9NEIS</name>
<keyword evidence="5" id="KW-1185">Reference proteome</keyword>
<evidence type="ECO:0000256" key="1">
    <source>
        <dbReference type="ARBA" id="ARBA00022729"/>
    </source>
</evidence>